<accession>A0A517T215</accession>
<dbReference type="SMART" id="SM00507">
    <property type="entry name" value="HNHc"/>
    <property type="match status" value="1"/>
</dbReference>
<feature type="region of interest" description="Disordered" evidence="1">
    <location>
        <begin position="1"/>
        <end position="24"/>
    </location>
</feature>
<dbReference type="AlphaFoldDB" id="A0A517T215"/>
<dbReference type="EMBL" id="CP036272">
    <property type="protein sequence ID" value="QDT62420.1"/>
    <property type="molecule type" value="Genomic_DNA"/>
</dbReference>
<dbReference type="CDD" id="cd00085">
    <property type="entry name" value="HNHc"/>
    <property type="match status" value="1"/>
</dbReference>
<organism evidence="3 4">
    <name type="scientific">Stieleria bergensis</name>
    <dbReference type="NCBI Taxonomy" id="2528025"/>
    <lineage>
        <taxon>Bacteria</taxon>
        <taxon>Pseudomonadati</taxon>
        <taxon>Planctomycetota</taxon>
        <taxon>Planctomycetia</taxon>
        <taxon>Pirellulales</taxon>
        <taxon>Pirellulaceae</taxon>
        <taxon>Stieleria</taxon>
    </lineage>
</organism>
<sequence length="234" mass="26520">MLRQCTADSREETSGEEGESPTAISASAEGYRLLGHSNSDGTDCDIENLPIETFENPLGLRVANEAAVLEASTARVQDYHAMRPCDVVRALNRCGLGRVLHDRQLYRHRQEAESIESSKKRINLMAYAAWLFDRRHKKQKRKRQRKIDNHVVTIDYLRKKLDEQAYCCAISGEQLTPDNFALDHIIALADGGDFSPSNCQLVTKTVNRAKNTMSQEDFIAMCQRITRFQESKSL</sequence>
<evidence type="ECO:0000313" key="4">
    <source>
        <dbReference type="Proteomes" id="UP000315003"/>
    </source>
</evidence>
<evidence type="ECO:0000256" key="1">
    <source>
        <dbReference type="SAM" id="MobiDB-lite"/>
    </source>
</evidence>
<dbReference type="InterPro" id="IPR003615">
    <property type="entry name" value="HNH_nuc"/>
</dbReference>
<dbReference type="Gene3D" id="1.10.30.50">
    <property type="match status" value="1"/>
</dbReference>
<evidence type="ECO:0000313" key="3">
    <source>
        <dbReference type="EMBL" id="QDT62420.1"/>
    </source>
</evidence>
<reference evidence="3 4" key="1">
    <citation type="submission" date="2019-02" db="EMBL/GenBank/DDBJ databases">
        <title>Deep-cultivation of Planctomycetes and their phenomic and genomic characterization uncovers novel biology.</title>
        <authorList>
            <person name="Wiegand S."/>
            <person name="Jogler M."/>
            <person name="Boedeker C."/>
            <person name="Pinto D."/>
            <person name="Vollmers J."/>
            <person name="Rivas-Marin E."/>
            <person name="Kohn T."/>
            <person name="Peeters S.H."/>
            <person name="Heuer A."/>
            <person name="Rast P."/>
            <person name="Oberbeckmann S."/>
            <person name="Bunk B."/>
            <person name="Jeske O."/>
            <person name="Meyerdierks A."/>
            <person name="Storesund J.E."/>
            <person name="Kallscheuer N."/>
            <person name="Luecker S."/>
            <person name="Lage O.M."/>
            <person name="Pohl T."/>
            <person name="Merkel B.J."/>
            <person name="Hornburger P."/>
            <person name="Mueller R.-W."/>
            <person name="Bruemmer F."/>
            <person name="Labrenz M."/>
            <person name="Spormann A.M."/>
            <person name="Op den Camp H."/>
            <person name="Overmann J."/>
            <person name="Amann R."/>
            <person name="Jetten M.S.M."/>
            <person name="Mascher T."/>
            <person name="Medema M.H."/>
            <person name="Devos D.P."/>
            <person name="Kaster A.-K."/>
            <person name="Ovreas L."/>
            <person name="Rohde M."/>
            <person name="Galperin M.Y."/>
            <person name="Jogler C."/>
        </authorList>
    </citation>
    <scope>NUCLEOTIDE SEQUENCE [LARGE SCALE GENOMIC DNA]</scope>
    <source>
        <strain evidence="3 4">SV_7m_r</strain>
    </source>
</reference>
<dbReference type="Proteomes" id="UP000315003">
    <property type="component" value="Chromosome"/>
</dbReference>
<evidence type="ECO:0000259" key="2">
    <source>
        <dbReference type="SMART" id="SM00507"/>
    </source>
</evidence>
<protein>
    <recommendedName>
        <fullName evidence="2">HNH nuclease domain-containing protein</fullName>
    </recommendedName>
</protein>
<feature type="domain" description="HNH nuclease" evidence="2">
    <location>
        <begin position="156"/>
        <end position="208"/>
    </location>
</feature>
<name>A0A517T215_9BACT</name>
<gene>
    <name evidence="3" type="ORF">SV7mr_49680</name>
</gene>
<keyword evidence="4" id="KW-1185">Reference proteome</keyword>
<proteinExistence type="predicted"/>